<sequence length="395" mass="47224">MIYFFQIPEIQDDTKLQELPLPAAQLDLQTLQYLKQVDQLRLQYKTCMNYNKIIEIMNLNDGLSNYVKIYDDYLKTNVEILAIIGFKEAQKPKFRYKTFISKDIQEYSTEENSNPEACAAEIMITRYSYAFSFQLDAFHHIQFVLKYINQTFNEEKPFKEIEKIITEINKSLNIFHTGVQPIRRLNNVINDVLYFLVQKQNTLIPEFKQTVFYSVKLIIETNANSLYIEKLRIMREYKLLCQVCKTSFSKLSISYERLMEIQNEIQSGVFDFLKAGMLFYKAYAFWAILKQNHILIEQENYSQKSFNLLSFEICEITKYLTYLYQQYLNMKIDSDYYDYGMQFFVNMFLPFSSKLHKTHDIIRHVEIEKPNPEYIFNIVENSIDYFESIPQVNKN</sequence>
<dbReference type="eggNOG" id="ENOG502SP0Y">
    <property type="taxonomic scope" value="Eukaryota"/>
</dbReference>
<dbReference type="OrthoDB" id="285371at2759"/>
<dbReference type="AlphaFoldDB" id="G0QYB3"/>
<gene>
    <name evidence="1" type="ORF">IMG5_148570</name>
</gene>
<dbReference type="GeneID" id="14905897"/>
<keyword evidence="2" id="KW-1185">Reference proteome</keyword>
<name>G0QYB3_ICHMU</name>
<evidence type="ECO:0000313" key="2">
    <source>
        <dbReference type="Proteomes" id="UP000008983"/>
    </source>
</evidence>
<dbReference type="OMA" id="EEACGCE"/>
<dbReference type="EMBL" id="GL984106">
    <property type="protein sequence ID" value="EGR29776.1"/>
    <property type="molecule type" value="Genomic_DNA"/>
</dbReference>
<dbReference type="Proteomes" id="UP000008983">
    <property type="component" value="Unassembled WGS sequence"/>
</dbReference>
<organism evidence="1 2">
    <name type="scientific">Ichthyophthirius multifiliis</name>
    <name type="common">White spot disease agent</name>
    <name type="synonym">Ich</name>
    <dbReference type="NCBI Taxonomy" id="5932"/>
    <lineage>
        <taxon>Eukaryota</taxon>
        <taxon>Sar</taxon>
        <taxon>Alveolata</taxon>
        <taxon>Ciliophora</taxon>
        <taxon>Intramacronucleata</taxon>
        <taxon>Oligohymenophorea</taxon>
        <taxon>Hymenostomatida</taxon>
        <taxon>Ophryoglenina</taxon>
        <taxon>Ichthyophthirius</taxon>
    </lineage>
</organism>
<protein>
    <submittedName>
        <fullName evidence="1">Uncharacterized protein</fullName>
    </submittedName>
</protein>
<accession>G0QYB3</accession>
<evidence type="ECO:0000313" key="1">
    <source>
        <dbReference type="EMBL" id="EGR29776.1"/>
    </source>
</evidence>
<dbReference type="InParanoid" id="G0QYB3"/>
<proteinExistence type="predicted"/>
<reference evidence="1 2" key="1">
    <citation type="submission" date="2011-07" db="EMBL/GenBank/DDBJ databases">
        <authorList>
            <person name="Coyne R."/>
            <person name="Brami D."/>
            <person name="Johnson J."/>
            <person name="Hostetler J."/>
            <person name="Hannick L."/>
            <person name="Clark T."/>
            <person name="Cassidy-Hanley D."/>
            <person name="Inman J."/>
        </authorList>
    </citation>
    <scope>NUCLEOTIDE SEQUENCE [LARGE SCALE GENOMIC DNA]</scope>
    <source>
        <strain evidence="1 2">G5</strain>
    </source>
</reference>
<dbReference type="RefSeq" id="XP_004031012.1">
    <property type="nucleotide sequence ID" value="XM_004030964.1"/>
</dbReference>